<name>A0A0S8GJY2_UNCW3</name>
<dbReference type="PATRIC" id="fig|1703780.3.peg.1098"/>
<protein>
    <submittedName>
        <fullName evidence="7">Protease 2</fullName>
        <ecNumber evidence="7">3.4.21.83</ecNumber>
    </submittedName>
</protein>
<evidence type="ECO:0000313" key="8">
    <source>
        <dbReference type="Proteomes" id="UP000051096"/>
    </source>
</evidence>
<dbReference type="PANTHER" id="PTHR11757">
    <property type="entry name" value="PROTEASE FAMILY S9A OLIGOPEPTIDASE"/>
    <property type="match status" value="1"/>
</dbReference>
<dbReference type="EMBL" id="LJUO01000016">
    <property type="protein sequence ID" value="KPK73088.1"/>
    <property type="molecule type" value="Genomic_DNA"/>
</dbReference>
<evidence type="ECO:0000256" key="4">
    <source>
        <dbReference type="ARBA" id="ARBA00022825"/>
    </source>
</evidence>
<dbReference type="PANTHER" id="PTHR11757:SF19">
    <property type="entry name" value="PROLYL ENDOPEPTIDASE-LIKE"/>
    <property type="match status" value="1"/>
</dbReference>
<keyword evidence="4" id="KW-0720">Serine protease</keyword>
<evidence type="ECO:0000259" key="6">
    <source>
        <dbReference type="Pfam" id="PF02897"/>
    </source>
</evidence>
<dbReference type="PRINTS" id="PR00862">
    <property type="entry name" value="PROLIGOPTASE"/>
</dbReference>
<dbReference type="GO" id="GO:0004252">
    <property type="term" value="F:serine-type endopeptidase activity"/>
    <property type="evidence" value="ECO:0007669"/>
    <property type="project" value="UniProtKB-EC"/>
</dbReference>
<feature type="domain" description="Peptidase S9 prolyl oligopeptidase catalytic" evidence="5">
    <location>
        <begin position="457"/>
        <end position="672"/>
    </location>
</feature>
<evidence type="ECO:0000256" key="1">
    <source>
        <dbReference type="ARBA" id="ARBA00005228"/>
    </source>
</evidence>
<accession>A0A0S8GJY2</accession>
<reference evidence="7 8" key="1">
    <citation type="journal article" date="2015" name="Microbiome">
        <title>Genomic resolution of linkages in carbon, nitrogen, and sulfur cycling among widespread estuary sediment bacteria.</title>
        <authorList>
            <person name="Baker B.J."/>
            <person name="Lazar C.S."/>
            <person name="Teske A.P."/>
            <person name="Dick G.J."/>
        </authorList>
    </citation>
    <scope>NUCLEOTIDE SEQUENCE [LARGE SCALE GENOMIC DNA]</scope>
    <source>
        <strain evidence="7">SM23_60</strain>
    </source>
</reference>
<dbReference type="InterPro" id="IPR029058">
    <property type="entry name" value="AB_hydrolase_fold"/>
</dbReference>
<keyword evidence="3 7" id="KW-0378">Hydrolase</keyword>
<evidence type="ECO:0000259" key="5">
    <source>
        <dbReference type="Pfam" id="PF00326"/>
    </source>
</evidence>
<dbReference type="GO" id="GO:0006508">
    <property type="term" value="P:proteolysis"/>
    <property type="evidence" value="ECO:0007669"/>
    <property type="project" value="UniProtKB-KW"/>
</dbReference>
<dbReference type="InterPro" id="IPR001375">
    <property type="entry name" value="Peptidase_S9_cat"/>
</dbReference>
<organism evidence="7 8">
    <name type="scientific">candidate division WOR_3 bacterium SM23_60</name>
    <dbReference type="NCBI Taxonomy" id="1703780"/>
    <lineage>
        <taxon>Bacteria</taxon>
        <taxon>Bacteria division WOR-3</taxon>
    </lineage>
</organism>
<dbReference type="InterPro" id="IPR002470">
    <property type="entry name" value="Peptidase_S9A"/>
</dbReference>
<comment type="similarity">
    <text evidence="1">Belongs to the peptidase S9A family.</text>
</comment>
<dbReference type="Gene3D" id="3.40.50.1820">
    <property type="entry name" value="alpha/beta hydrolase"/>
    <property type="match status" value="1"/>
</dbReference>
<evidence type="ECO:0000256" key="3">
    <source>
        <dbReference type="ARBA" id="ARBA00022801"/>
    </source>
</evidence>
<dbReference type="Proteomes" id="UP000051096">
    <property type="component" value="Unassembled WGS sequence"/>
</dbReference>
<dbReference type="EC" id="3.4.21.83" evidence="7"/>
<evidence type="ECO:0000313" key="7">
    <source>
        <dbReference type="EMBL" id="KPK73088.1"/>
    </source>
</evidence>
<evidence type="ECO:0000256" key="2">
    <source>
        <dbReference type="ARBA" id="ARBA00022670"/>
    </source>
</evidence>
<dbReference type="Pfam" id="PF02897">
    <property type="entry name" value="Peptidase_S9_N"/>
    <property type="match status" value="1"/>
</dbReference>
<dbReference type="InterPro" id="IPR051543">
    <property type="entry name" value="Serine_Peptidase_S9A"/>
</dbReference>
<dbReference type="InterPro" id="IPR023302">
    <property type="entry name" value="Pept_S9A_N"/>
</dbReference>
<dbReference type="SUPFAM" id="SSF50993">
    <property type="entry name" value="Peptidase/esterase 'gauge' domain"/>
    <property type="match status" value="1"/>
</dbReference>
<sequence length="675" mass="78517">MAKIIPHVDTIHGDVRVDNYYWLRERDNPDVLAYLSAENAYTEALMRHTDALQETLYHEMLSRIKETDLSVPERIDNYYYYSRTEEGKQYRIYCRKKESLNAEEEIILDQNILAEGKEYFEIGVLSVSPNHELLIYSTDTVGSERYTLRVKNLATGKLLDEIIPNTGYSVAWANDNKTFFYTIIDQTKRPYVLHRHVLGTNPERDEVTYREPDSTFWLYISRTRSKKYLIINTGSRTSSEVYYLNADTPTEAFRLIHPRQKKSEYFVEHHGEQFYILTNENAENYKVMVAPTDKPERENWQEYVAHRDSVKIESIDAFKEHLVVYERERGLPTIRIIDLITEKTHYVEFPEPVYNYWPTGNREYNTNLLRFVYTSLVTPRSVFDYNVTTRTRELKKQYEVLGGYDPAQYQSERIFAQTQDGTKVPISLVYKKGVKRDGSAPLILYGYGAYGSSWDPYFSSNRLSILDRGCIYAIAHVRGGGEMGRYWYEQGKLFNKMNTFTDFIACAEHLIREKYTSPDRFVISGGSAGGLVVGAAVNMRPELFKAVIADVPFVDLMNTMLDPTIPLTLLEYDEWGDPNKEEDYYYMKSYSPYDNVTSQKYPNILITAGLYDARVQYWEAAKWAAKLRALKTDDGKLLLKINMESGHLGASGRYDFLRDIAFEYAFIIDLLGLKK</sequence>
<dbReference type="Pfam" id="PF00326">
    <property type="entry name" value="Peptidase_S9"/>
    <property type="match status" value="1"/>
</dbReference>
<gene>
    <name evidence="7" type="ORF">AMJ87_02900</name>
</gene>
<comment type="caution">
    <text evidence="7">The sequence shown here is derived from an EMBL/GenBank/DDBJ whole genome shotgun (WGS) entry which is preliminary data.</text>
</comment>
<dbReference type="AlphaFoldDB" id="A0A0S8GJY2"/>
<keyword evidence="2 7" id="KW-0645">Protease</keyword>
<dbReference type="SUPFAM" id="SSF53474">
    <property type="entry name" value="alpha/beta-Hydrolases"/>
    <property type="match status" value="1"/>
</dbReference>
<proteinExistence type="inferred from homology"/>
<dbReference type="Gene3D" id="2.130.10.120">
    <property type="entry name" value="Prolyl oligopeptidase, N-terminal domain"/>
    <property type="match status" value="1"/>
</dbReference>
<dbReference type="FunFam" id="3.40.50.1820:FF:000005">
    <property type="entry name" value="Prolyl endopeptidase"/>
    <property type="match status" value="1"/>
</dbReference>
<feature type="domain" description="Peptidase S9A N-terminal" evidence="6">
    <location>
        <begin position="6"/>
        <end position="397"/>
    </location>
</feature>